<sequence length="507" mass="58602">IDIIHMATVVAGASVCSRIETLLKSIFLFHKGTIHYHFIADSAARQVLSTLLQTWSIPNLRWSLYDLEAKQDSLLWVVSYHRNTMGQIKLVMDEILPRYVEEVILMDTDMIILGDVQELQNYVVAMRRTGALYGSAEDMYQRTTSRLKYPHTGYGENTGTTLYNLKKMREVNWREMWRAEADRLLRMIGSLAASEQDIFTSMAVYHPEIRLRIPCQYNFQMGWGALQTYCIPNKEDLNRVKIPHWTGGEKWSKNKGYLPYFNKLYKCIQQLDGSRFQDPKLNQTRDVPRTQLNVLAGKRKDTGAEVRLAVQALASEGIHLIQKVGKWSSTITLVLFGTDLERAQINAFLNNKKNKEKIPANLDLHFVYQTDRHVDYPHMYMKKIAVDTSNAENVLLVDEIEQLPINADLFKSVVSFASAPKFEKVVHLLKTDQQQLLGILTKRRTLQRIIAQGILDEDGARSLKMKSIDFEIAESEDQEEEKKPKLAKFPDEEFCRKEIDERLKRRP</sequence>
<proteinExistence type="predicted"/>
<dbReference type="PANTHER" id="PTHR12270:SF25">
    <property type="entry name" value="GLYCOSYLTRANSFERASE-LIKE PROTEIN LARGE"/>
    <property type="match status" value="1"/>
</dbReference>
<comment type="caution">
    <text evidence="7">The sequence shown here is derived from an EMBL/GenBank/DDBJ whole genome shotgun (WGS) entry which is preliminary data.</text>
</comment>
<keyword evidence="8" id="KW-1185">Reference proteome</keyword>
<keyword evidence="3" id="KW-0735">Signal-anchor</keyword>
<dbReference type="AlphaFoldDB" id="A0AAN4ZSC7"/>
<dbReference type="SUPFAM" id="SSF53448">
    <property type="entry name" value="Nucleotide-diphospho-sugar transferases"/>
    <property type="match status" value="1"/>
</dbReference>
<dbReference type="Proteomes" id="UP001328107">
    <property type="component" value="Unassembled WGS sequence"/>
</dbReference>
<organism evidence="7 8">
    <name type="scientific">Pristionchus mayeri</name>
    <dbReference type="NCBI Taxonomy" id="1317129"/>
    <lineage>
        <taxon>Eukaryota</taxon>
        <taxon>Metazoa</taxon>
        <taxon>Ecdysozoa</taxon>
        <taxon>Nematoda</taxon>
        <taxon>Chromadorea</taxon>
        <taxon>Rhabditida</taxon>
        <taxon>Rhabditina</taxon>
        <taxon>Diplogasteromorpha</taxon>
        <taxon>Diplogasteroidea</taxon>
        <taxon>Neodiplogasteridae</taxon>
        <taxon>Pristionchus</taxon>
    </lineage>
</organism>
<dbReference type="PANTHER" id="PTHR12270">
    <property type="entry name" value="GLYCOSYLTRANSFERASE-RELATED"/>
    <property type="match status" value="1"/>
</dbReference>
<evidence type="ECO:0000256" key="3">
    <source>
        <dbReference type="ARBA" id="ARBA00022968"/>
    </source>
</evidence>
<keyword evidence="5" id="KW-0472">Membrane</keyword>
<keyword evidence="6" id="KW-0325">Glycoprotein</keyword>
<dbReference type="InterPro" id="IPR029044">
    <property type="entry name" value="Nucleotide-diphossugar_trans"/>
</dbReference>
<keyword evidence="4" id="KW-1133">Transmembrane helix</keyword>
<evidence type="ECO:0000256" key="6">
    <source>
        <dbReference type="ARBA" id="ARBA00023180"/>
    </source>
</evidence>
<dbReference type="GO" id="GO:0035269">
    <property type="term" value="P:protein O-linked glycosylation via mannose"/>
    <property type="evidence" value="ECO:0007669"/>
    <property type="project" value="TreeGrafter"/>
</dbReference>
<accession>A0AAN4ZSC7</accession>
<dbReference type="InterPro" id="IPR051292">
    <property type="entry name" value="Xyl/GlcA_transferase"/>
</dbReference>
<evidence type="ECO:0000256" key="1">
    <source>
        <dbReference type="ARBA" id="ARBA00004606"/>
    </source>
</evidence>
<dbReference type="GO" id="GO:0042285">
    <property type="term" value="F:xylosyltransferase activity"/>
    <property type="evidence" value="ECO:0007669"/>
    <property type="project" value="TreeGrafter"/>
</dbReference>
<dbReference type="Gene3D" id="3.90.550.10">
    <property type="entry name" value="Spore Coat Polysaccharide Biosynthesis Protein SpsA, Chain A"/>
    <property type="match status" value="1"/>
</dbReference>
<evidence type="ECO:0000256" key="4">
    <source>
        <dbReference type="ARBA" id="ARBA00022989"/>
    </source>
</evidence>
<evidence type="ECO:0000256" key="2">
    <source>
        <dbReference type="ARBA" id="ARBA00022692"/>
    </source>
</evidence>
<evidence type="ECO:0000313" key="7">
    <source>
        <dbReference type="EMBL" id="GMR43512.1"/>
    </source>
</evidence>
<evidence type="ECO:0000256" key="5">
    <source>
        <dbReference type="ARBA" id="ARBA00023136"/>
    </source>
</evidence>
<evidence type="ECO:0000313" key="8">
    <source>
        <dbReference type="Proteomes" id="UP001328107"/>
    </source>
</evidence>
<feature type="non-terminal residue" evidence="7">
    <location>
        <position position="1"/>
    </location>
</feature>
<dbReference type="EMBL" id="BTRK01000003">
    <property type="protein sequence ID" value="GMR43512.1"/>
    <property type="molecule type" value="Genomic_DNA"/>
</dbReference>
<gene>
    <name evidence="7" type="ORF">PMAYCL1PPCAC_13707</name>
</gene>
<name>A0AAN4ZSC7_9BILA</name>
<comment type="subcellular location">
    <subcellularLocation>
        <location evidence="1">Membrane</location>
        <topology evidence="1">Single-pass type II membrane protein</topology>
    </subcellularLocation>
</comment>
<reference evidence="8" key="1">
    <citation type="submission" date="2022-10" db="EMBL/GenBank/DDBJ databases">
        <title>Genome assembly of Pristionchus species.</title>
        <authorList>
            <person name="Yoshida K."/>
            <person name="Sommer R.J."/>
        </authorList>
    </citation>
    <scope>NUCLEOTIDE SEQUENCE [LARGE SCALE GENOMIC DNA]</scope>
    <source>
        <strain evidence="8">RS5460</strain>
    </source>
</reference>
<protein>
    <submittedName>
        <fullName evidence="7">Uncharacterized protein</fullName>
    </submittedName>
</protein>
<dbReference type="GO" id="GO:0005794">
    <property type="term" value="C:Golgi apparatus"/>
    <property type="evidence" value="ECO:0007669"/>
    <property type="project" value="TreeGrafter"/>
</dbReference>
<dbReference type="GO" id="GO:0015020">
    <property type="term" value="F:glucuronosyltransferase activity"/>
    <property type="evidence" value="ECO:0007669"/>
    <property type="project" value="TreeGrafter"/>
</dbReference>
<keyword evidence="2" id="KW-0812">Transmembrane</keyword>
<dbReference type="GO" id="GO:0016020">
    <property type="term" value="C:membrane"/>
    <property type="evidence" value="ECO:0007669"/>
    <property type="project" value="UniProtKB-SubCell"/>
</dbReference>